<dbReference type="Pfam" id="PF07731">
    <property type="entry name" value="Cu-oxidase_2"/>
    <property type="match status" value="1"/>
</dbReference>
<accession>A0A0P9Y0Z6</accession>
<dbReference type="InterPro" id="IPR045087">
    <property type="entry name" value="Cu-oxidase_fam"/>
</dbReference>
<comment type="caution">
    <text evidence="4">The sequence shown here is derived from an EMBL/GenBank/DDBJ whole genome shotgun (WGS) entry which is preliminary data.</text>
</comment>
<sequence length="98" mass="11269">DKTCADRPIAKLKLGKSYIFELKNMTQYQHPIHLHGMSFKVIASNRRKIIPYFTDTFLLGRNERARIALVADNPGVWMFHCHVIDHMETGLMAAIEVS</sequence>
<dbReference type="PATRIC" id="fig|53707.9.peg.2742"/>
<dbReference type="AlphaFoldDB" id="A0A0P9Y0Z6"/>
<name>A0A0P9Y0Z6_PSEAV</name>
<evidence type="ECO:0000256" key="1">
    <source>
        <dbReference type="ARBA" id="ARBA00022723"/>
    </source>
</evidence>
<dbReference type="GO" id="GO:0016491">
    <property type="term" value="F:oxidoreductase activity"/>
    <property type="evidence" value="ECO:0007669"/>
    <property type="project" value="UniProtKB-KW"/>
</dbReference>
<dbReference type="Gene3D" id="2.60.40.420">
    <property type="entry name" value="Cupredoxins - blue copper proteins"/>
    <property type="match status" value="1"/>
</dbReference>
<feature type="non-terminal residue" evidence="4">
    <location>
        <position position="1"/>
    </location>
</feature>
<evidence type="ECO:0000313" key="5">
    <source>
        <dbReference type="Proteomes" id="UP000050265"/>
    </source>
</evidence>
<dbReference type="PROSITE" id="PS00080">
    <property type="entry name" value="MULTICOPPER_OXIDASE2"/>
    <property type="match status" value="1"/>
</dbReference>
<keyword evidence="2" id="KW-0560">Oxidoreductase</keyword>
<dbReference type="InterPro" id="IPR033138">
    <property type="entry name" value="Cu_oxidase_CS"/>
</dbReference>
<organism evidence="4 5">
    <name type="scientific">Pseudomonas amygdali pv. lachrymans</name>
    <name type="common">Pseudomonas syringae pv. lachrymans</name>
    <dbReference type="NCBI Taxonomy" id="53707"/>
    <lineage>
        <taxon>Bacteria</taxon>
        <taxon>Pseudomonadati</taxon>
        <taxon>Pseudomonadota</taxon>
        <taxon>Gammaproteobacteria</taxon>
        <taxon>Pseudomonadales</taxon>
        <taxon>Pseudomonadaceae</taxon>
        <taxon>Pseudomonas</taxon>
        <taxon>Pseudomonas amygdali</taxon>
    </lineage>
</organism>
<evidence type="ECO:0000259" key="3">
    <source>
        <dbReference type="Pfam" id="PF07731"/>
    </source>
</evidence>
<dbReference type="SUPFAM" id="SSF49503">
    <property type="entry name" value="Cupredoxins"/>
    <property type="match status" value="1"/>
</dbReference>
<dbReference type="EMBL" id="LJQP01000188">
    <property type="protein sequence ID" value="KPX70588.1"/>
    <property type="molecule type" value="Genomic_DNA"/>
</dbReference>
<dbReference type="PANTHER" id="PTHR11709:SF2">
    <property type="entry name" value="MULTICOPPER OXIDASE LPR1"/>
    <property type="match status" value="1"/>
</dbReference>
<protein>
    <submittedName>
        <fullName evidence="4">Multicopper oxidase</fullName>
    </submittedName>
</protein>
<dbReference type="Proteomes" id="UP000050265">
    <property type="component" value="Unassembled WGS sequence"/>
</dbReference>
<feature type="domain" description="Plastocyanin-like" evidence="3">
    <location>
        <begin position="4"/>
        <end position="97"/>
    </location>
</feature>
<evidence type="ECO:0000313" key="4">
    <source>
        <dbReference type="EMBL" id="KPX70588.1"/>
    </source>
</evidence>
<keyword evidence="1" id="KW-0479">Metal-binding</keyword>
<dbReference type="FunFam" id="2.60.40.420:FF:000088">
    <property type="entry name" value="Multicopper oxidase, putative"/>
    <property type="match status" value="1"/>
</dbReference>
<reference evidence="4 5" key="1">
    <citation type="submission" date="2015-09" db="EMBL/GenBank/DDBJ databases">
        <title>Genome announcement of multiple Pseudomonas syringae strains.</title>
        <authorList>
            <person name="Thakur S."/>
            <person name="Wang P.W."/>
            <person name="Gong Y."/>
            <person name="Weir B.S."/>
            <person name="Guttman D.S."/>
        </authorList>
    </citation>
    <scope>NUCLEOTIDE SEQUENCE [LARGE SCALE GENOMIC DNA]</scope>
    <source>
        <strain evidence="4 5">ICMP3507</strain>
    </source>
</reference>
<proteinExistence type="predicted"/>
<dbReference type="InterPro" id="IPR002355">
    <property type="entry name" value="Cu_oxidase_Cu_BS"/>
</dbReference>
<gene>
    <name evidence="4" type="ORF">ALO35_01909</name>
</gene>
<dbReference type="PANTHER" id="PTHR11709">
    <property type="entry name" value="MULTI-COPPER OXIDASE"/>
    <property type="match status" value="1"/>
</dbReference>
<dbReference type="GO" id="GO:0030288">
    <property type="term" value="C:outer membrane-bounded periplasmic space"/>
    <property type="evidence" value="ECO:0007669"/>
    <property type="project" value="TreeGrafter"/>
</dbReference>
<dbReference type="GO" id="GO:0005507">
    <property type="term" value="F:copper ion binding"/>
    <property type="evidence" value="ECO:0007669"/>
    <property type="project" value="InterPro"/>
</dbReference>
<dbReference type="InterPro" id="IPR011706">
    <property type="entry name" value="Cu-oxidase_C"/>
</dbReference>
<evidence type="ECO:0000256" key="2">
    <source>
        <dbReference type="ARBA" id="ARBA00023002"/>
    </source>
</evidence>
<dbReference type="InterPro" id="IPR008972">
    <property type="entry name" value="Cupredoxin"/>
</dbReference>
<dbReference type="PROSITE" id="PS00079">
    <property type="entry name" value="MULTICOPPER_OXIDASE1"/>
    <property type="match status" value="1"/>
</dbReference>